<dbReference type="InterPro" id="IPR029016">
    <property type="entry name" value="GAF-like_dom_sf"/>
</dbReference>
<evidence type="ECO:0000259" key="4">
    <source>
        <dbReference type="SMART" id="SM00331"/>
    </source>
</evidence>
<evidence type="ECO:0000256" key="2">
    <source>
        <dbReference type="SAM" id="MobiDB-lite"/>
    </source>
</evidence>
<name>A0ABV3J0C4_9ACTN</name>
<dbReference type="Pfam" id="PF07228">
    <property type="entry name" value="SpoIIE"/>
    <property type="match status" value="1"/>
</dbReference>
<evidence type="ECO:0000313" key="5">
    <source>
        <dbReference type="EMBL" id="MEV4926151.1"/>
    </source>
</evidence>
<evidence type="ECO:0000313" key="6">
    <source>
        <dbReference type="Proteomes" id="UP001552479"/>
    </source>
</evidence>
<dbReference type="EMBL" id="JBFASG010000030">
    <property type="protein sequence ID" value="MEV4926151.1"/>
    <property type="molecule type" value="Genomic_DNA"/>
</dbReference>
<protein>
    <submittedName>
        <fullName evidence="5">GAF domain-containing SpoIIE family protein phosphatase</fullName>
    </submittedName>
</protein>
<dbReference type="InterPro" id="IPR036457">
    <property type="entry name" value="PPM-type-like_dom_sf"/>
</dbReference>
<reference evidence="5 6" key="1">
    <citation type="submission" date="2024-06" db="EMBL/GenBank/DDBJ databases">
        <title>The Natural Products Discovery Center: Release of the First 8490 Sequenced Strains for Exploring Actinobacteria Biosynthetic Diversity.</title>
        <authorList>
            <person name="Kalkreuter E."/>
            <person name="Kautsar S.A."/>
            <person name="Yang D."/>
            <person name="Bader C.D."/>
            <person name="Teijaro C.N."/>
            <person name="Fluegel L."/>
            <person name="Davis C.M."/>
            <person name="Simpson J.R."/>
            <person name="Lauterbach L."/>
            <person name="Steele A.D."/>
            <person name="Gui C."/>
            <person name="Meng S."/>
            <person name="Li G."/>
            <person name="Viehrig K."/>
            <person name="Ye F."/>
            <person name="Su P."/>
            <person name="Kiefer A.F."/>
            <person name="Nichols A."/>
            <person name="Cepeda A.J."/>
            <person name="Yan W."/>
            <person name="Fan B."/>
            <person name="Jiang Y."/>
            <person name="Adhikari A."/>
            <person name="Zheng C.-J."/>
            <person name="Schuster L."/>
            <person name="Cowan T.M."/>
            <person name="Smanski M.J."/>
            <person name="Chevrette M.G."/>
            <person name="De Carvalho L.P.S."/>
            <person name="Shen B."/>
        </authorList>
    </citation>
    <scope>NUCLEOTIDE SEQUENCE [LARGE SCALE GENOMIC DNA]</scope>
    <source>
        <strain evidence="5 6">NPDC053791</strain>
    </source>
</reference>
<dbReference type="PANTHER" id="PTHR43156:SF2">
    <property type="entry name" value="STAGE II SPORULATION PROTEIN E"/>
    <property type="match status" value="1"/>
</dbReference>
<dbReference type="SMART" id="SM00065">
    <property type="entry name" value="GAF"/>
    <property type="match status" value="1"/>
</dbReference>
<sequence>MAASETDHDGRPPRSPARRRPSLDADLDRLGEQLAEFARAQERMRGLLEAILTISGELELPVVLRRIVATAMELVGARYGALGVLDEEGTKLAEFIPVGLRGEEEDRLTGVALPHGEGLLGLLITDPRPLRVDSIADHPQAAQFPPGHPPMRSLLGVAITVRGKIYGNLYLTDRQDGGSFDADDESVVVALAGAAGVAIENARLYGRVRSGAEQFQRLLLPSLPDLSPFDAWAEYQPAADPALLGGDWYDAMVLPDDTRVMIVGDVLGHDVRAAATMAQIRNMLRALAYDSDALPSELLSRLDRTLEAVAEPTMATACLVRLVPCGDAWSLVWSSAGHPPPLVVTADGTTCYLDAEPDVPIGVDARFARHDHRYTLPAGATVLMFTDGLVEHPGHGLDEGLRTIAEVAAAHAGAPLDVLGRAVAEARPSDGHDDLALLVLRAPAASVRGGP</sequence>
<dbReference type="Gene3D" id="3.30.450.40">
    <property type="match status" value="1"/>
</dbReference>
<feature type="compositionally biased region" description="Basic and acidic residues" evidence="2">
    <location>
        <begin position="1"/>
        <end position="12"/>
    </location>
</feature>
<keyword evidence="6" id="KW-1185">Reference proteome</keyword>
<dbReference type="InterPro" id="IPR003018">
    <property type="entry name" value="GAF"/>
</dbReference>
<accession>A0ABV3J0C4</accession>
<evidence type="ECO:0000256" key="1">
    <source>
        <dbReference type="ARBA" id="ARBA00022801"/>
    </source>
</evidence>
<dbReference type="InterPro" id="IPR052016">
    <property type="entry name" value="Bact_Sigma-Reg"/>
</dbReference>
<feature type="region of interest" description="Disordered" evidence="2">
    <location>
        <begin position="1"/>
        <end position="23"/>
    </location>
</feature>
<dbReference type="SMART" id="SM00331">
    <property type="entry name" value="PP2C_SIG"/>
    <property type="match status" value="1"/>
</dbReference>
<evidence type="ECO:0000259" key="3">
    <source>
        <dbReference type="SMART" id="SM00065"/>
    </source>
</evidence>
<dbReference type="PANTHER" id="PTHR43156">
    <property type="entry name" value="STAGE II SPORULATION PROTEIN E-RELATED"/>
    <property type="match status" value="1"/>
</dbReference>
<organism evidence="5 6">
    <name type="scientific">Streptomyces roseoverticillatus</name>
    <dbReference type="NCBI Taxonomy" id="66429"/>
    <lineage>
        <taxon>Bacteria</taxon>
        <taxon>Bacillati</taxon>
        <taxon>Actinomycetota</taxon>
        <taxon>Actinomycetes</taxon>
        <taxon>Kitasatosporales</taxon>
        <taxon>Streptomycetaceae</taxon>
        <taxon>Streptomyces</taxon>
    </lineage>
</organism>
<feature type="domain" description="GAF" evidence="3">
    <location>
        <begin position="59"/>
        <end position="209"/>
    </location>
</feature>
<comment type="caution">
    <text evidence="5">The sequence shown here is derived from an EMBL/GenBank/DDBJ whole genome shotgun (WGS) entry which is preliminary data.</text>
</comment>
<keyword evidence="1" id="KW-0378">Hydrolase</keyword>
<dbReference type="SUPFAM" id="SSF81606">
    <property type="entry name" value="PP2C-like"/>
    <property type="match status" value="1"/>
</dbReference>
<dbReference type="Pfam" id="PF13185">
    <property type="entry name" value="GAF_2"/>
    <property type="match status" value="1"/>
</dbReference>
<dbReference type="Gene3D" id="3.60.40.10">
    <property type="entry name" value="PPM-type phosphatase domain"/>
    <property type="match status" value="1"/>
</dbReference>
<dbReference type="SUPFAM" id="SSF55781">
    <property type="entry name" value="GAF domain-like"/>
    <property type="match status" value="1"/>
</dbReference>
<gene>
    <name evidence="5" type="ORF">AB0L03_25560</name>
</gene>
<proteinExistence type="predicted"/>
<dbReference type="Proteomes" id="UP001552479">
    <property type="component" value="Unassembled WGS sequence"/>
</dbReference>
<feature type="domain" description="PPM-type phosphatase" evidence="4">
    <location>
        <begin position="229"/>
        <end position="442"/>
    </location>
</feature>
<dbReference type="InterPro" id="IPR001932">
    <property type="entry name" value="PPM-type_phosphatase-like_dom"/>
</dbReference>